<evidence type="ECO:0008006" key="3">
    <source>
        <dbReference type="Google" id="ProtNLM"/>
    </source>
</evidence>
<protein>
    <recommendedName>
        <fullName evidence="3">Type III secretion system protein</fullName>
    </recommendedName>
</protein>
<sequence>MTPLALRPVSRVLASASRLLGRGRWLDYPLRGATARLSLSPLIDADQLAPDDPAWAAFDSALGPLYLTDANAVLSLFGEVPAVTGGPVQTWYWQYLNQQLSPPLAQLLTPLEPRVRADHDRSWPFVCRLAVHGADESVHARLGCDAQTLIRLLDALPWQAIEQPLPEDWPLLTPVVLGELSLTLNELRSLRPGDVLLPDRAYFDCAGHGVMHLAAQTWRVATDVSNDTLFVQLNHEETPPDGQ</sequence>
<dbReference type="EMBL" id="CP014135">
    <property type="protein sequence ID" value="AMB87246.1"/>
    <property type="molecule type" value="Genomic_DNA"/>
</dbReference>
<dbReference type="Proteomes" id="UP000063229">
    <property type="component" value="Chromosome"/>
</dbReference>
<dbReference type="AlphaFoldDB" id="A0A0X1T580"/>
<dbReference type="RefSeq" id="WP_017133198.1">
    <property type="nucleotide sequence ID" value="NZ_CP014135.1"/>
</dbReference>
<dbReference type="OrthoDB" id="6516509at2"/>
<accession>A0A0X1T580</accession>
<evidence type="ECO:0000313" key="2">
    <source>
        <dbReference type="Proteomes" id="UP000063229"/>
    </source>
</evidence>
<reference evidence="1 2" key="1">
    <citation type="submission" date="2016-01" db="EMBL/GenBank/DDBJ databases">
        <authorList>
            <person name="McClelland M."/>
            <person name="Jain A."/>
            <person name="Saraogi P."/>
            <person name="Mendelson R."/>
            <person name="Westerman R."/>
            <person name="SanMiguel P."/>
            <person name="Csonka L."/>
        </authorList>
    </citation>
    <scope>NUCLEOTIDE SEQUENCE [LARGE SCALE GENOMIC DNA]</scope>
    <source>
        <strain evidence="1 2">NCPPB 2472</strain>
    </source>
</reference>
<keyword evidence="2" id="KW-1185">Reference proteome</keyword>
<evidence type="ECO:0000313" key="1">
    <source>
        <dbReference type="EMBL" id="AMB87246.1"/>
    </source>
</evidence>
<name>A0A0X1T580_PSEAA</name>
<dbReference type="KEGG" id="pagb:AWM79_18890"/>
<gene>
    <name evidence="1" type="ORF">AWM79_18890</name>
</gene>
<proteinExistence type="predicted"/>
<organism evidence="1 2">
    <name type="scientific">Pseudomonas agarici</name>
    <dbReference type="NCBI Taxonomy" id="46677"/>
    <lineage>
        <taxon>Bacteria</taxon>
        <taxon>Pseudomonadati</taxon>
        <taxon>Pseudomonadota</taxon>
        <taxon>Gammaproteobacteria</taxon>
        <taxon>Pseudomonadales</taxon>
        <taxon>Pseudomonadaceae</taxon>
        <taxon>Pseudomonas</taxon>
    </lineage>
</organism>
<dbReference type="STRING" id="46677.AWM79_18890"/>